<comment type="similarity">
    <text evidence="2">Belongs to the carbon-nitrogen hydrolase superfamily. Nitrilase family.</text>
</comment>
<dbReference type="InterPro" id="IPR000132">
    <property type="entry name" value="Nitrilase/CN_hydratase_CS"/>
</dbReference>
<dbReference type="InterPro" id="IPR036526">
    <property type="entry name" value="C-N_Hydrolase_sf"/>
</dbReference>
<dbReference type="Gene3D" id="3.60.110.10">
    <property type="entry name" value="Carbon-nitrogen hydrolase"/>
    <property type="match status" value="2"/>
</dbReference>
<dbReference type="GO" id="GO:0047427">
    <property type="term" value="F:cyanoalanine nitrilase activity"/>
    <property type="evidence" value="ECO:0007669"/>
    <property type="project" value="UniProtKB-EC"/>
</dbReference>
<organism evidence="6 7">
    <name type="scientific">Rubus argutus</name>
    <name type="common">Southern blackberry</name>
    <dbReference type="NCBI Taxonomy" id="59490"/>
    <lineage>
        <taxon>Eukaryota</taxon>
        <taxon>Viridiplantae</taxon>
        <taxon>Streptophyta</taxon>
        <taxon>Embryophyta</taxon>
        <taxon>Tracheophyta</taxon>
        <taxon>Spermatophyta</taxon>
        <taxon>Magnoliopsida</taxon>
        <taxon>eudicotyledons</taxon>
        <taxon>Gunneridae</taxon>
        <taxon>Pentapetalae</taxon>
        <taxon>rosids</taxon>
        <taxon>fabids</taxon>
        <taxon>Rosales</taxon>
        <taxon>Rosaceae</taxon>
        <taxon>Rosoideae</taxon>
        <taxon>Rosoideae incertae sedis</taxon>
        <taxon>Rubus</taxon>
    </lineage>
</organism>
<evidence type="ECO:0000259" key="5">
    <source>
        <dbReference type="PROSITE" id="PS50263"/>
    </source>
</evidence>
<dbReference type="PANTHER" id="PTHR46044">
    <property type="entry name" value="NITRILASE"/>
    <property type="match status" value="1"/>
</dbReference>
<evidence type="ECO:0000256" key="3">
    <source>
        <dbReference type="PROSITE-ProRule" id="PRU10139"/>
    </source>
</evidence>
<accession>A0AAW1WD11</accession>
<keyword evidence="7" id="KW-1185">Reference proteome</keyword>
<name>A0AAW1WD11_RUBAR</name>
<dbReference type="GO" id="GO:0051410">
    <property type="term" value="P:detoxification of nitrogen compound"/>
    <property type="evidence" value="ECO:0007669"/>
    <property type="project" value="TreeGrafter"/>
</dbReference>
<dbReference type="PROSITE" id="PS50263">
    <property type="entry name" value="CN_HYDROLASE"/>
    <property type="match status" value="1"/>
</dbReference>
<dbReference type="InterPro" id="IPR044149">
    <property type="entry name" value="Nitrilases_CHs"/>
</dbReference>
<protein>
    <recommendedName>
        <fullName evidence="5">CN hydrolase domain-containing protein</fullName>
    </recommendedName>
</protein>
<evidence type="ECO:0000256" key="4">
    <source>
        <dbReference type="SAM" id="MobiDB-lite"/>
    </source>
</evidence>
<evidence type="ECO:0000313" key="6">
    <source>
        <dbReference type="EMBL" id="KAK9921389.1"/>
    </source>
</evidence>
<proteinExistence type="inferred from homology"/>
<dbReference type="InterPro" id="IPR003010">
    <property type="entry name" value="C-N_Hydrolase"/>
</dbReference>
<feature type="domain" description="CN hydrolase" evidence="5">
    <location>
        <begin position="100"/>
        <end position="426"/>
    </location>
</feature>
<evidence type="ECO:0000256" key="1">
    <source>
        <dbReference type="ARBA" id="ARBA00000322"/>
    </source>
</evidence>
<dbReference type="Proteomes" id="UP001457282">
    <property type="component" value="Unassembled WGS sequence"/>
</dbReference>
<dbReference type="GO" id="GO:0018822">
    <property type="term" value="F:nitrile hydratase activity"/>
    <property type="evidence" value="ECO:0007669"/>
    <property type="project" value="TreeGrafter"/>
</dbReference>
<gene>
    <name evidence="6" type="ORF">M0R45_029900</name>
</gene>
<sequence length="494" mass="54408">MEEANTAIITADPEEKPPNLQAQPQQQQLTRRRCSDRHSKVDGRHRRIRIPMTCCPVRPDLLLPPKPRTRPVPDDPVPRPICMAPGLQEKAVARLRRPTIRATVVQASTVLFDTPATLDKAERLVAGAAACGSQLLVFPEAFVGGYPRGVMFDAATGTHSPEVNQAFQKYYASAINVPGLTLSADNEYFLFECESERYRTNFKLVHLKFPVHSIDLLMIFLYVPSAIKNAGLSFVLKYRLAKIASQYKVHLVMGVVERVGFYLCSTVLFFDSYGRYLGKHPKLLPLASESPAWRFGEKLLPSVYETTVGRIGGLVCWDSKMPDLRTQLYAKGIELYCAPTSEAREIWCSSMIHIALEGGCFILSANQFCRRNDYPLPLDCVPGDSNDATSLDVICAGGSVIVSPSGTILAGPNYQGESLISADLDLGEIDRAKLEFGGVGHNAEEYTVGSNPELLTTTMKTEVSDAPYGLVQDFFTTTVKTEVADDPNELLLVP</sequence>
<comment type="catalytic activity">
    <reaction evidence="1">
        <text>3-cyano-L-alanine + 2 H2O = L-aspartate + NH4(+)</text>
        <dbReference type="Rhea" id="RHEA:11188"/>
        <dbReference type="ChEBI" id="CHEBI:15377"/>
        <dbReference type="ChEBI" id="CHEBI:28938"/>
        <dbReference type="ChEBI" id="CHEBI:29991"/>
        <dbReference type="ChEBI" id="CHEBI:77860"/>
        <dbReference type="EC" id="3.5.5.4"/>
    </reaction>
</comment>
<dbReference type="Pfam" id="PF00795">
    <property type="entry name" value="CN_hydrolase"/>
    <property type="match status" value="2"/>
</dbReference>
<feature type="region of interest" description="Disordered" evidence="4">
    <location>
        <begin position="1"/>
        <end position="45"/>
    </location>
</feature>
<evidence type="ECO:0000313" key="7">
    <source>
        <dbReference type="Proteomes" id="UP001457282"/>
    </source>
</evidence>
<dbReference type="AlphaFoldDB" id="A0AAW1WD11"/>
<reference evidence="6 7" key="1">
    <citation type="journal article" date="2023" name="G3 (Bethesda)">
        <title>A chromosome-length genome assembly and annotation of blackberry (Rubus argutus, cv. 'Hillquist').</title>
        <authorList>
            <person name="Bruna T."/>
            <person name="Aryal R."/>
            <person name="Dudchenko O."/>
            <person name="Sargent D.J."/>
            <person name="Mead D."/>
            <person name="Buti M."/>
            <person name="Cavallini A."/>
            <person name="Hytonen T."/>
            <person name="Andres J."/>
            <person name="Pham M."/>
            <person name="Weisz D."/>
            <person name="Mascagni F."/>
            <person name="Usai G."/>
            <person name="Natali L."/>
            <person name="Bassil N."/>
            <person name="Fernandez G.E."/>
            <person name="Lomsadze A."/>
            <person name="Armour M."/>
            <person name="Olukolu B."/>
            <person name="Poorten T."/>
            <person name="Britton C."/>
            <person name="Davik J."/>
            <person name="Ashrafi H."/>
            <person name="Aiden E.L."/>
            <person name="Borodovsky M."/>
            <person name="Worthington M."/>
        </authorList>
    </citation>
    <scope>NUCLEOTIDE SEQUENCE [LARGE SCALE GENOMIC DNA]</scope>
    <source>
        <strain evidence="6">PI 553951</strain>
    </source>
</reference>
<dbReference type="EMBL" id="JBEDUW010000006">
    <property type="protein sequence ID" value="KAK9921389.1"/>
    <property type="molecule type" value="Genomic_DNA"/>
</dbReference>
<evidence type="ECO:0000256" key="2">
    <source>
        <dbReference type="ARBA" id="ARBA00008129"/>
    </source>
</evidence>
<dbReference type="PROSITE" id="PS00920">
    <property type="entry name" value="NITRIL_CHT_1"/>
    <property type="match status" value="1"/>
</dbReference>
<dbReference type="PANTHER" id="PTHR46044:SF8">
    <property type="entry name" value="BIFUNCTIONAL NITRILASE_NITRILE HYDRATASE NIT4B"/>
    <property type="match status" value="1"/>
</dbReference>
<dbReference type="SUPFAM" id="SSF56317">
    <property type="entry name" value="Carbon-nitrogen hydrolase"/>
    <property type="match status" value="2"/>
</dbReference>
<feature type="active site" description="Proton acceptor" evidence="3">
    <location>
        <position position="140"/>
    </location>
</feature>
<comment type="caution">
    <text evidence="6">The sequence shown here is derived from an EMBL/GenBank/DDBJ whole genome shotgun (WGS) entry which is preliminary data.</text>
</comment>